<evidence type="ECO:0000313" key="1">
    <source>
        <dbReference type="EMBL" id="MBF4102090.1"/>
    </source>
</evidence>
<dbReference type="InterPro" id="IPR035934">
    <property type="entry name" value="Phage_tail_protein-like_sf"/>
</dbReference>
<dbReference type="InterPro" id="IPR038512">
    <property type="entry name" value="GpU-like_sf"/>
</dbReference>
<name>A0A930UVC7_9PAST</name>
<protein>
    <submittedName>
        <fullName evidence="1">Uncharacterized protein</fullName>
    </submittedName>
</protein>
<dbReference type="SUPFAM" id="SSF143749">
    <property type="entry name" value="Phage tail protein-like"/>
    <property type="match status" value="1"/>
</dbReference>
<gene>
    <name evidence="1" type="ORF">INT80_00215</name>
</gene>
<accession>A0A930UVC7</accession>
<sequence length="48" mass="5660">MNIHSEIRKQVLANLQGQIKGINYFINGRPVFADIEKNCQRLRFLLMK</sequence>
<dbReference type="Gene3D" id="3.30.70.1700">
    <property type="entry name" value="Phage minor tail protein U"/>
    <property type="match status" value="1"/>
</dbReference>
<dbReference type="AlphaFoldDB" id="A0A930UVC7"/>
<dbReference type="EMBL" id="JADION010000001">
    <property type="protein sequence ID" value="MBF4102090.1"/>
    <property type="molecule type" value="Genomic_DNA"/>
</dbReference>
<organism evidence="1">
    <name type="scientific">Gallibacterium anatis</name>
    <dbReference type="NCBI Taxonomy" id="750"/>
    <lineage>
        <taxon>Bacteria</taxon>
        <taxon>Pseudomonadati</taxon>
        <taxon>Pseudomonadota</taxon>
        <taxon>Gammaproteobacteria</taxon>
        <taxon>Pasteurellales</taxon>
        <taxon>Pasteurellaceae</taxon>
        <taxon>Gallibacterium</taxon>
    </lineage>
</organism>
<proteinExistence type="predicted"/>
<reference evidence="1" key="1">
    <citation type="submission" date="2020-11" db="EMBL/GenBank/DDBJ databases">
        <title>Gallibacterium anatis 1637, full genome, WGS.</title>
        <authorList>
            <person name="Laishevtcev A.I."/>
            <person name="Yakimova E.A."/>
            <person name="Petkovich D."/>
            <person name="Stepanova T.V."/>
            <person name="Kalendr R.S."/>
            <person name="Rubalsky E.O."/>
            <person name="Zulkarneev E.R."/>
            <person name="Aleshkin A.V."/>
        </authorList>
    </citation>
    <scope>NUCLEOTIDE SEQUENCE</scope>
    <source>
        <strain evidence="1">1637</strain>
    </source>
</reference>
<comment type="caution">
    <text evidence="1">The sequence shown here is derived from an EMBL/GenBank/DDBJ whole genome shotgun (WGS) entry which is preliminary data.</text>
</comment>